<sequence length="485" mass="55515">MLCKRPVKASFNALQAVNEIPQEINEEQNNINFCALITGDMSEEENSECVRTSSVANVLSGRRIVDIAYLFTQIQNEKHHGGTDCSLVDIDFVIEKVDGFHCTWVFQCKVCDIVSEIMSENRENKDTYTPINETAVHSTLATRGRYSQQSEFSAGVDMHCICNKTFLKHMKKVSEAIDDAALQSMLDAAEEEKAIAIRDGNVDSDGVPMCTVVVDGARCKRCYKTNYHSLSGVTNFVVMLTGDGDSFVHRKLLESMPYGPYLMVEKVECKNHVLLNYCHKLTDVTKNTKFPVTSRNLLKQQTPRFRTATEEDTDQLQKMTVLQSSCHLWNTERRKLLTASNFGRVYAIMDLKCPLSADKYGSPKEAVDNGQMSYCAIVNGKPLLRRDSNYYYQVQEQLHITGRKYCYFVVYTSRWMTYEVIEKDDEFWSDRMEQYLCRFCKECLLEDVVNPQLSKRFVKADIKDPVYITTAQRKTNSATRKRPDT</sequence>
<dbReference type="Proteomes" id="UP001159363">
    <property type="component" value="Chromosome X"/>
</dbReference>
<protein>
    <recommendedName>
        <fullName evidence="1">Mutator-like transposase domain-containing protein</fullName>
    </recommendedName>
</protein>
<evidence type="ECO:0000259" key="1">
    <source>
        <dbReference type="Pfam" id="PF20700"/>
    </source>
</evidence>
<reference evidence="2 3" key="1">
    <citation type="submission" date="2023-02" db="EMBL/GenBank/DDBJ databases">
        <title>LHISI_Scaffold_Assembly.</title>
        <authorList>
            <person name="Stuart O.P."/>
            <person name="Cleave R."/>
            <person name="Magrath M.J.L."/>
            <person name="Mikheyev A.S."/>
        </authorList>
    </citation>
    <scope>NUCLEOTIDE SEQUENCE [LARGE SCALE GENOMIC DNA]</scope>
    <source>
        <strain evidence="2">Daus_M_001</strain>
        <tissue evidence="2">Leg muscle</tissue>
    </source>
</reference>
<name>A0ABQ9HTW4_9NEOP</name>
<dbReference type="InterPro" id="IPR011335">
    <property type="entry name" value="Restrct_endonuc-II-like"/>
</dbReference>
<accession>A0ABQ9HTW4</accession>
<dbReference type="InterPro" id="IPR049012">
    <property type="entry name" value="Mutator_transp_dom"/>
</dbReference>
<dbReference type="InterPro" id="IPR051703">
    <property type="entry name" value="NF-kappa-B_Signaling_Reg"/>
</dbReference>
<dbReference type="InterPro" id="IPR011604">
    <property type="entry name" value="PDDEXK-like_dom_sf"/>
</dbReference>
<dbReference type="PANTHER" id="PTHR46609:SF8">
    <property type="entry name" value="YQAJ VIRAL RECOMBINASE DOMAIN-CONTAINING PROTEIN"/>
    <property type="match status" value="1"/>
</dbReference>
<dbReference type="EMBL" id="JARBHB010000004">
    <property type="protein sequence ID" value="KAJ8887835.1"/>
    <property type="molecule type" value="Genomic_DNA"/>
</dbReference>
<dbReference type="PANTHER" id="PTHR46609">
    <property type="entry name" value="EXONUCLEASE, PHAGE-TYPE/RECB, C-TERMINAL DOMAIN-CONTAINING PROTEIN"/>
    <property type="match status" value="1"/>
</dbReference>
<evidence type="ECO:0000313" key="3">
    <source>
        <dbReference type="Proteomes" id="UP001159363"/>
    </source>
</evidence>
<dbReference type="Pfam" id="PF20700">
    <property type="entry name" value="Mutator"/>
    <property type="match status" value="1"/>
</dbReference>
<evidence type="ECO:0000313" key="2">
    <source>
        <dbReference type="EMBL" id="KAJ8887835.1"/>
    </source>
</evidence>
<dbReference type="Gene3D" id="3.90.320.10">
    <property type="match status" value="1"/>
</dbReference>
<gene>
    <name evidence="2" type="ORF">PR048_014053</name>
</gene>
<organism evidence="2 3">
    <name type="scientific">Dryococelus australis</name>
    <dbReference type="NCBI Taxonomy" id="614101"/>
    <lineage>
        <taxon>Eukaryota</taxon>
        <taxon>Metazoa</taxon>
        <taxon>Ecdysozoa</taxon>
        <taxon>Arthropoda</taxon>
        <taxon>Hexapoda</taxon>
        <taxon>Insecta</taxon>
        <taxon>Pterygota</taxon>
        <taxon>Neoptera</taxon>
        <taxon>Polyneoptera</taxon>
        <taxon>Phasmatodea</taxon>
        <taxon>Verophasmatodea</taxon>
        <taxon>Anareolatae</taxon>
        <taxon>Phasmatidae</taxon>
        <taxon>Eurycanthinae</taxon>
        <taxon>Dryococelus</taxon>
    </lineage>
</organism>
<comment type="caution">
    <text evidence="2">The sequence shown here is derived from an EMBL/GenBank/DDBJ whole genome shotgun (WGS) entry which is preliminary data.</text>
</comment>
<feature type="domain" description="Mutator-like transposase" evidence="1">
    <location>
        <begin position="61"/>
        <end position="242"/>
    </location>
</feature>
<proteinExistence type="predicted"/>
<dbReference type="SUPFAM" id="SSF52980">
    <property type="entry name" value="Restriction endonuclease-like"/>
    <property type="match status" value="1"/>
</dbReference>
<keyword evidence="3" id="KW-1185">Reference proteome</keyword>